<evidence type="ECO:0000313" key="3">
    <source>
        <dbReference type="Proteomes" id="UP000251634"/>
    </source>
</evidence>
<feature type="transmembrane region" description="Helical" evidence="1">
    <location>
        <begin position="105"/>
        <end position="125"/>
    </location>
</feature>
<evidence type="ECO:0000256" key="1">
    <source>
        <dbReference type="SAM" id="Phobius"/>
    </source>
</evidence>
<feature type="transmembrane region" description="Helical" evidence="1">
    <location>
        <begin position="49"/>
        <end position="69"/>
    </location>
</feature>
<evidence type="ECO:0000313" key="2">
    <source>
        <dbReference type="EMBL" id="RAW52343.1"/>
    </source>
</evidence>
<keyword evidence="1" id="KW-1133">Transmembrane helix</keyword>
<dbReference type="AlphaFoldDB" id="A0A329TTW8"/>
<comment type="caution">
    <text evidence="2">The sequence shown here is derived from an EMBL/GenBank/DDBJ whole genome shotgun (WGS) entry which is preliminary data.</text>
</comment>
<dbReference type="RefSeq" id="WP_022257190.1">
    <property type="nucleotide sequence ID" value="NZ_DAWEON010000006.1"/>
</dbReference>
<keyword evidence="1" id="KW-0472">Membrane</keyword>
<reference evidence="2 3" key="1">
    <citation type="submission" date="2018-02" db="EMBL/GenBank/DDBJ databases">
        <title>Complete genome sequencing of Faecalibacterium prausnitzii strains isolated from the human gut.</title>
        <authorList>
            <person name="Fitzgerald B.C."/>
            <person name="Shkoporov A.N."/>
            <person name="Ross P.R."/>
            <person name="Hill C."/>
        </authorList>
    </citation>
    <scope>NUCLEOTIDE SEQUENCE [LARGE SCALE GENOMIC DNA]</scope>
    <source>
        <strain evidence="2 3">APC942/8-14-2</strain>
    </source>
</reference>
<dbReference type="Pfam" id="PF12670">
    <property type="entry name" value="DUF3792"/>
    <property type="match status" value="1"/>
</dbReference>
<dbReference type="InterPro" id="IPR023804">
    <property type="entry name" value="DUF3792_TM"/>
</dbReference>
<gene>
    <name evidence="2" type="ORF">C4N25_02755</name>
</gene>
<feature type="transmembrane region" description="Helical" evidence="1">
    <location>
        <begin position="76"/>
        <end position="99"/>
    </location>
</feature>
<keyword evidence="1" id="KW-0812">Transmembrane</keyword>
<organism evidence="2 3">
    <name type="scientific">Faecalibacterium prausnitzii</name>
    <dbReference type="NCBI Taxonomy" id="853"/>
    <lineage>
        <taxon>Bacteria</taxon>
        <taxon>Bacillati</taxon>
        <taxon>Bacillota</taxon>
        <taxon>Clostridia</taxon>
        <taxon>Eubacteriales</taxon>
        <taxon>Oscillospiraceae</taxon>
        <taxon>Faecalibacterium</taxon>
    </lineage>
</organism>
<dbReference type="Proteomes" id="UP000251634">
    <property type="component" value="Unassembled WGS sequence"/>
</dbReference>
<accession>A0A329TTW8</accession>
<dbReference type="EMBL" id="PRKZ01000001">
    <property type="protein sequence ID" value="RAW52343.1"/>
    <property type="molecule type" value="Genomic_DNA"/>
</dbReference>
<name>A0A329TTW8_9FIRM</name>
<feature type="transmembrane region" description="Helical" evidence="1">
    <location>
        <begin position="16"/>
        <end position="37"/>
    </location>
</feature>
<dbReference type="NCBIfam" id="TIGR04086">
    <property type="entry name" value="TIGR04086_membr"/>
    <property type="match status" value="1"/>
</dbReference>
<sequence>MSGNGNSPAKFPAGRALVSFGAGCCVTGACMAGLAALMAQQGLSQDAAWPMATCAVSAGSLFSGWLMAFWQKSRGLLCGVVQGALFVFLLLCFGLLSGSPLQEMQLVRFGVTLLFGCIGGVLGMLRSERKRRV</sequence>
<proteinExistence type="predicted"/>
<protein>
    <submittedName>
        <fullName evidence="2">TIGR04086 family membrane protein</fullName>
    </submittedName>
</protein>